<reference evidence="4 5" key="1">
    <citation type="submission" date="2014-03" db="EMBL/GenBank/DDBJ databases">
        <title>Draft Genome Sequence of Actibacterium mucosum KCTC 23349, a Marine Alphaproteobacterium with Complex Ionic Requirements Isolated from Mediterranean Seawater at Malvarrosa Beach, Valencia, Spain.</title>
        <authorList>
            <person name="Arahal D.R."/>
            <person name="Shao Z."/>
            <person name="Lai Q."/>
            <person name="Pujalte M.J."/>
        </authorList>
    </citation>
    <scope>NUCLEOTIDE SEQUENCE [LARGE SCALE GENOMIC DNA]</scope>
    <source>
        <strain evidence="4 5">KCTC 23349</strain>
    </source>
</reference>
<dbReference type="InterPro" id="IPR011600">
    <property type="entry name" value="Pept_C14_caspase"/>
</dbReference>
<feature type="signal peptide" evidence="1">
    <location>
        <begin position="1"/>
        <end position="23"/>
    </location>
</feature>
<protein>
    <submittedName>
        <fullName evidence="4">Uncharacterized protein</fullName>
    </submittedName>
</protein>
<feature type="domain" description="Peptidase C14 caspase" evidence="2">
    <location>
        <begin position="37"/>
        <end position="242"/>
    </location>
</feature>
<dbReference type="AlphaFoldDB" id="A0A037ZM40"/>
<name>A0A037ZM40_9RHOB</name>
<sequence>MNLNKVLFATAMAAFGTTSPVMADRAVLIGGQSPTVDGAADAQRFADALIQSGGFSAADVLVLTGRNVTRAVVLNALTHDLQANTTAGDAVVIYFSGVGGQVEGAQASSEADGMDEAFVLNAQEHLLDDELEAAIDALEGRRVSVYLDTAFKGMSPTKAAGYRGVGRIAPQTQPETVAVETEEKVEVAAEPGPLETTNPTAEIWSAATPDSGAWSDATGIGSFTSMLVDAMTKGNADLNDSGVTSSTELMSHSVETLAQVCASIEYCEVGRQGFNPSRVVVEDTRLVLSDARLDGILSDALPTDVSSFAPPPAIPEMSHEQRVAFVSDRFGSINRANVQLEVFPGPTMSLGDKVWFELSAEKDGSFILIDIDPLGRVVQVYPSSLSPTDSTSVKAGTEVLIPSILSANGMPLQISVTEPVGQGLLMAIFVEGDLKQIDKVLPEDLAGRPANDGFNFLYELADSLLGLYATAGTATQIWSTQYIEYEIRR</sequence>
<evidence type="ECO:0000259" key="3">
    <source>
        <dbReference type="Pfam" id="PF14326"/>
    </source>
</evidence>
<comment type="caution">
    <text evidence="4">The sequence shown here is derived from an EMBL/GenBank/DDBJ whole genome shotgun (WGS) entry which is preliminary data.</text>
</comment>
<dbReference type="InterPro" id="IPR025493">
    <property type="entry name" value="DUF4384"/>
</dbReference>
<dbReference type="Pfam" id="PF00656">
    <property type="entry name" value="Peptidase_C14"/>
    <property type="match status" value="1"/>
</dbReference>
<feature type="chain" id="PRO_5001559635" evidence="1">
    <location>
        <begin position="24"/>
        <end position="489"/>
    </location>
</feature>
<keyword evidence="1" id="KW-0732">Signal</keyword>
<evidence type="ECO:0000259" key="2">
    <source>
        <dbReference type="Pfam" id="PF00656"/>
    </source>
</evidence>
<evidence type="ECO:0000313" key="5">
    <source>
        <dbReference type="Proteomes" id="UP000026249"/>
    </source>
</evidence>
<dbReference type="GO" id="GO:0006508">
    <property type="term" value="P:proteolysis"/>
    <property type="evidence" value="ECO:0007669"/>
    <property type="project" value="InterPro"/>
</dbReference>
<organism evidence="4 5">
    <name type="scientific">Actibacterium mucosum KCTC 23349</name>
    <dbReference type="NCBI Taxonomy" id="1454373"/>
    <lineage>
        <taxon>Bacteria</taxon>
        <taxon>Pseudomonadati</taxon>
        <taxon>Pseudomonadota</taxon>
        <taxon>Alphaproteobacteria</taxon>
        <taxon>Rhodobacterales</taxon>
        <taxon>Roseobacteraceae</taxon>
        <taxon>Actibacterium</taxon>
    </lineage>
</organism>
<dbReference type="Pfam" id="PF14326">
    <property type="entry name" value="DUF4384"/>
    <property type="match status" value="1"/>
</dbReference>
<dbReference type="Proteomes" id="UP000026249">
    <property type="component" value="Unassembled WGS sequence"/>
</dbReference>
<accession>A0A037ZM40</accession>
<keyword evidence="5" id="KW-1185">Reference proteome</keyword>
<gene>
    <name evidence="4" type="ORF">ACMU_08925</name>
</gene>
<dbReference type="STRING" id="1454373.ACMU_08925"/>
<dbReference type="EMBL" id="JFKE01000003">
    <property type="protein sequence ID" value="KAJ55881.1"/>
    <property type="molecule type" value="Genomic_DNA"/>
</dbReference>
<dbReference type="Gene3D" id="3.40.50.1460">
    <property type="match status" value="1"/>
</dbReference>
<evidence type="ECO:0000313" key="4">
    <source>
        <dbReference type="EMBL" id="KAJ55881.1"/>
    </source>
</evidence>
<evidence type="ECO:0000256" key="1">
    <source>
        <dbReference type="SAM" id="SignalP"/>
    </source>
</evidence>
<proteinExistence type="predicted"/>
<dbReference type="GO" id="GO:0004197">
    <property type="term" value="F:cysteine-type endopeptidase activity"/>
    <property type="evidence" value="ECO:0007669"/>
    <property type="project" value="InterPro"/>
</dbReference>
<feature type="domain" description="DUF4384" evidence="3">
    <location>
        <begin position="349"/>
        <end position="429"/>
    </location>
</feature>